<reference evidence="3" key="1">
    <citation type="submission" date="2023-07" db="EMBL/GenBank/DDBJ databases">
        <title>The genome sequence of Rhodocytophaga aerolata KACC 12507.</title>
        <authorList>
            <person name="Zhang X."/>
        </authorList>
    </citation>
    <scope>NUCLEOTIDE SEQUENCE</scope>
    <source>
        <strain evidence="3">KACC 12507</strain>
    </source>
</reference>
<dbReference type="InterPro" id="IPR045523">
    <property type="entry name" value="GASH"/>
</dbReference>
<evidence type="ECO:0000313" key="3">
    <source>
        <dbReference type="EMBL" id="MDO1451349.1"/>
    </source>
</evidence>
<protein>
    <submittedName>
        <fullName evidence="3">GTPase-associated system all-helical protein GASH</fullName>
    </submittedName>
</protein>
<evidence type="ECO:0000259" key="2">
    <source>
        <dbReference type="Pfam" id="PF19994"/>
    </source>
</evidence>
<evidence type="ECO:0000256" key="1">
    <source>
        <dbReference type="SAM" id="Coils"/>
    </source>
</evidence>
<comment type="caution">
    <text evidence="3">The sequence shown here is derived from an EMBL/GenBank/DDBJ whole genome shotgun (WGS) entry which is preliminary data.</text>
</comment>
<feature type="coiled-coil region" evidence="1">
    <location>
        <begin position="269"/>
        <end position="296"/>
    </location>
</feature>
<proteinExistence type="predicted"/>
<feature type="domain" description="GTPase-associated system helical" evidence="2">
    <location>
        <begin position="179"/>
        <end position="346"/>
    </location>
</feature>
<keyword evidence="4" id="KW-1185">Reference proteome</keyword>
<dbReference type="RefSeq" id="WP_302042147.1">
    <property type="nucleotide sequence ID" value="NZ_JAUKPO010000054.1"/>
</dbReference>
<accession>A0ABT8RGX5</accession>
<name>A0ABT8RGX5_9BACT</name>
<evidence type="ECO:0000313" key="4">
    <source>
        <dbReference type="Proteomes" id="UP001168528"/>
    </source>
</evidence>
<dbReference type="EMBL" id="JAUKPO010000054">
    <property type="protein sequence ID" value="MDO1451349.1"/>
    <property type="molecule type" value="Genomic_DNA"/>
</dbReference>
<organism evidence="3 4">
    <name type="scientific">Rhodocytophaga aerolata</name>
    <dbReference type="NCBI Taxonomy" id="455078"/>
    <lineage>
        <taxon>Bacteria</taxon>
        <taxon>Pseudomonadati</taxon>
        <taxon>Bacteroidota</taxon>
        <taxon>Cytophagia</taxon>
        <taxon>Cytophagales</taxon>
        <taxon>Rhodocytophagaceae</taxon>
        <taxon>Rhodocytophaga</taxon>
    </lineage>
</organism>
<dbReference type="Proteomes" id="UP001168528">
    <property type="component" value="Unassembled WGS sequence"/>
</dbReference>
<gene>
    <name evidence="3" type="ORF">Q0590_34055</name>
</gene>
<sequence>MISNLPKYYRIATIDTLNDDLLSKRSNAITDIIESKDLNWLLDCVRLYLQKPVKSKNFEKELFFAIQKYDSLFLEEGSELEKKILAGAIIGESLIKREDKDRIAGSLKSGSFGLAKESILNSEIVSFAVEHLNKKAIDIREDKRTLKTLTKLPVFSKETPTVESLTEIVKNLLVYIKSAAALNEQQYGIMEDKIAVLEEESNIHWWLFRSYSSKRECLISELDAVEAIFILSSELNDLIRMLPPPNNIESFLKKIWSDVQDKPEKVSIKDAIEVLYNKLQDKIDDQEKKYEVYGNLIPLHLAFIKAKELEGNTAWTAPFEKLSGIKVDLKFNPVELSYQFLTELILFDLE</sequence>
<keyword evidence="1" id="KW-0175">Coiled coil</keyword>
<dbReference type="Pfam" id="PF19994">
    <property type="entry name" value="GASH"/>
    <property type="match status" value="1"/>
</dbReference>